<evidence type="ECO:0000313" key="2">
    <source>
        <dbReference type="EMBL" id="RYR72747.1"/>
    </source>
</evidence>
<evidence type="ECO:0000313" key="3">
    <source>
        <dbReference type="Proteomes" id="UP000289738"/>
    </source>
</evidence>
<comment type="caution">
    <text evidence="2">The sequence shown here is derived from an EMBL/GenBank/DDBJ whole genome shotgun (WGS) entry which is preliminary data.</text>
</comment>
<keyword evidence="3" id="KW-1185">Reference proteome</keyword>
<dbReference type="Proteomes" id="UP000289738">
    <property type="component" value="Chromosome A02"/>
</dbReference>
<feature type="transmembrane region" description="Helical" evidence="1">
    <location>
        <begin position="65"/>
        <end position="83"/>
    </location>
</feature>
<protein>
    <recommendedName>
        <fullName evidence="4">DUF4283 domain-containing protein</fullName>
    </recommendedName>
</protein>
<evidence type="ECO:0000256" key="1">
    <source>
        <dbReference type="SAM" id="Phobius"/>
    </source>
</evidence>
<dbReference type="EMBL" id="SDMP01000002">
    <property type="protein sequence ID" value="RYR72747.1"/>
    <property type="molecule type" value="Genomic_DNA"/>
</dbReference>
<proteinExistence type="predicted"/>
<keyword evidence="1" id="KW-0472">Membrane</keyword>
<keyword evidence="1" id="KW-1133">Transmembrane helix</keyword>
<evidence type="ECO:0008006" key="4">
    <source>
        <dbReference type="Google" id="ProtNLM"/>
    </source>
</evidence>
<accession>A0A445EBE8</accession>
<reference evidence="2 3" key="1">
    <citation type="submission" date="2019-01" db="EMBL/GenBank/DDBJ databases">
        <title>Sequencing of cultivated peanut Arachis hypogaea provides insights into genome evolution and oil improvement.</title>
        <authorList>
            <person name="Chen X."/>
        </authorList>
    </citation>
    <scope>NUCLEOTIDE SEQUENCE [LARGE SCALE GENOMIC DNA]</scope>
    <source>
        <strain evidence="3">cv. Fuhuasheng</strain>
        <tissue evidence="2">Leaves</tissue>
    </source>
</reference>
<name>A0A445EBE8_ARAHY</name>
<keyword evidence="1" id="KW-0812">Transmembrane</keyword>
<gene>
    <name evidence="2" type="ORF">Ahy_A02g006961</name>
</gene>
<dbReference type="AlphaFoldDB" id="A0A445EBE8"/>
<organism evidence="2 3">
    <name type="scientific">Arachis hypogaea</name>
    <name type="common">Peanut</name>
    <dbReference type="NCBI Taxonomy" id="3818"/>
    <lineage>
        <taxon>Eukaryota</taxon>
        <taxon>Viridiplantae</taxon>
        <taxon>Streptophyta</taxon>
        <taxon>Embryophyta</taxon>
        <taxon>Tracheophyta</taxon>
        <taxon>Spermatophyta</taxon>
        <taxon>Magnoliopsida</taxon>
        <taxon>eudicotyledons</taxon>
        <taxon>Gunneridae</taxon>
        <taxon>Pentapetalae</taxon>
        <taxon>rosids</taxon>
        <taxon>fabids</taxon>
        <taxon>Fabales</taxon>
        <taxon>Fabaceae</taxon>
        <taxon>Papilionoideae</taxon>
        <taxon>50 kb inversion clade</taxon>
        <taxon>dalbergioids sensu lato</taxon>
        <taxon>Dalbergieae</taxon>
        <taxon>Pterocarpus clade</taxon>
        <taxon>Arachis</taxon>
    </lineage>
</organism>
<sequence length="113" mass="12991">MVLSMILIWTIDIDMDRDYFLVHFSDDEGCSHALMEGPWMIVGHYPSSKDGDLSSSHQKTLFERLLFGFVYLTCPLSFIINAFCGGWDQPLVICSKSIVRLLYTQEKNSLEYV</sequence>